<evidence type="ECO:0000313" key="3">
    <source>
        <dbReference type="Proteomes" id="UP000696485"/>
    </source>
</evidence>
<reference evidence="2" key="1">
    <citation type="journal article" date="2020" name="Fungal Divers.">
        <title>Resolving the Mortierellaceae phylogeny through synthesis of multi-gene phylogenetics and phylogenomics.</title>
        <authorList>
            <person name="Vandepol N."/>
            <person name="Liber J."/>
            <person name="Desiro A."/>
            <person name="Na H."/>
            <person name="Kennedy M."/>
            <person name="Barry K."/>
            <person name="Grigoriev I.V."/>
            <person name="Miller A.N."/>
            <person name="O'Donnell K."/>
            <person name="Stajich J.E."/>
            <person name="Bonito G."/>
        </authorList>
    </citation>
    <scope>NUCLEOTIDE SEQUENCE</scope>
    <source>
        <strain evidence="2">NVP1</strain>
    </source>
</reference>
<organism evidence="2 3">
    <name type="scientific">Podila minutissima</name>
    <dbReference type="NCBI Taxonomy" id="64525"/>
    <lineage>
        <taxon>Eukaryota</taxon>
        <taxon>Fungi</taxon>
        <taxon>Fungi incertae sedis</taxon>
        <taxon>Mucoromycota</taxon>
        <taxon>Mortierellomycotina</taxon>
        <taxon>Mortierellomycetes</taxon>
        <taxon>Mortierellales</taxon>
        <taxon>Mortierellaceae</taxon>
        <taxon>Podila</taxon>
    </lineage>
</organism>
<keyword evidence="3" id="KW-1185">Reference proteome</keyword>
<accession>A0A9P5SN89</accession>
<evidence type="ECO:0000313" key="2">
    <source>
        <dbReference type="EMBL" id="KAF9332212.1"/>
    </source>
</evidence>
<proteinExistence type="predicted"/>
<dbReference type="Proteomes" id="UP000696485">
    <property type="component" value="Unassembled WGS sequence"/>
</dbReference>
<protein>
    <submittedName>
        <fullName evidence="2">Uncharacterized protein</fullName>
    </submittedName>
</protein>
<name>A0A9P5SN89_9FUNG</name>
<comment type="caution">
    <text evidence="2">The sequence shown here is derived from an EMBL/GenBank/DDBJ whole genome shotgun (WGS) entry which is preliminary data.</text>
</comment>
<dbReference type="AlphaFoldDB" id="A0A9P5SN89"/>
<dbReference type="EMBL" id="JAAAUY010000274">
    <property type="protein sequence ID" value="KAF9332212.1"/>
    <property type="molecule type" value="Genomic_DNA"/>
</dbReference>
<feature type="region of interest" description="Disordered" evidence="1">
    <location>
        <begin position="68"/>
        <end position="90"/>
    </location>
</feature>
<evidence type="ECO:0000256" key="1">
    <source>
        <dbReference type="SAM" id="MobiDB-lite"/>
    </source>
</evidence>
<gene>
    <name evidence="2" type="ORF">BG006_004925</name>
</gene>
<sequence>MEHQRDMLWPLIRRKTGLTSVDIDGVSDKLDLRGLALPLQTLPGLTRLRLKCSFQYYNTSVSDCLNKRPSTRVEPIRGGSRPRPKTPKNRTAQFSELEEFAIHDSGHNSHWIAEAILLPKLREAPVLKKLSIPYMSMSTSKATVKILEERQLPLEDLMFDSPACDAWFVDMVRIHRRTLRTLEAYHSDPSYEMRDETYCDPVLQAPVPTSMTT</sequence>